<evidence type="ECO:0000256" key="1">
    <source>
        <dbReference type="ARBA" id="ARBA00004141"/>
    </source>
</evidence>
<keyword evidence="6" id="KW-0630">Potassium</keyword>
<dbReference type="SUPFAM" id="SSF116726">
    <property type="entry name" value="TrkA C-terminal domain-like"/>
    <property type="match status" value="1"/>
</dbReference>
<dbReference type="InterPro" id="IPR003148">
    <property type="entry name" value="RCK_N"/>
</dbReference>
<dbReference type="InterPro" id="IPR038770">
    <property type="entry name" value="Na+/solute_symporter_sf"/>
</dbReference>
<evidence type="ECO:0000256" key="2">
    <source>
        <dbReference type="ARBA" id="ARBA00022448"/>
    </source>
</evidence>
<dbReference type="Pfam" id="PF00999">
    <property type="entry name" value="Na_H_Exchanger"/>
    <property type="match status" value="1"/>
</dbReference>
<feature type="transmembrane region" description="Helical" evidence="10">
    <location>
        <begin position="62"/>
        <end position="81"/>
    </location>
</feature>
<dbReference type="RefSeq" id="WP_101892784.1">
    <property type="nucleotide sequence ID" value="NZ_CP022684.1"/>
</dbReference>
<evidence type="ECO:0000256" key="5">
    <source>
        <dbReference type="ARBA" id="ARBA00022692"/>
    </source>
</evidence>
<evidence type="ECO:0000259" key="11">
    <source>
        <dbReference type="PROSITE" id="PS51201"/>
    </source>
</evidence>
<accession>A0A2K9LKZ2</accession>
<keyword evidence="14" id="KW-1185">Reference proteome</keyword>
<feature type="transmembrane region" description="Helical" evidence="10">
    <location>
        <begin position="228"/>
        <end position="255"/>
    </location>
</feature>
<keyword evidence="2" id="KW-0813">Transport</keyword>
<feature type="domain" description="RCK N-terminal" evidence="11">
    <location>
        <begin position="414"/>
        <end position="531"/>
    </location>
</feature>
<dbReference type="SUPFAM" id="SSF51735">
    <property type="entry name" value="NAD(P)-binding Rossmann-fold domains"/>
    <property type="match status" value="1"/>
</dbReference>
<feature type="transmembrane region" description="Helical" evidence="10">
    <location>
        <begin position="115"/>
        <end position="136"/>
    </location>
</feature>
<gene>
    <name evidence="13" type="ORF">Kalk_02945</name>
</gene>
<dbReference type="OrthoDB" id="9781411at2"/>
<keyword evidence="3" id="KW-0050">Antiport</keyword>
<dbReference type="PROSITE" id="PS51201">
    <property type="entry name" value="RCK_N"/>
    <property type="match status" value="1"/>
</dbReference>
<dbReference type="PROSITE" id="PS51202">
    <property type="entry name" value="RCK_C"/>
    <property type="match status" value="1"/>
</dbReference>
<feature type="transmembrane region" description="Helical" evidence="10">
    <location>
        <begin position="301"/>
        <end position="323"/>
    </location>
</feature>
<feature type="transmembrane region" description="Helical" evidence="10">
    <location>
        <begin position="7"/>
        <end position="24"/>
    </location>
</feature>
<evidence type="ECO:0000256" key="10">
    <source>
        <dbReference type="SAM" id="Phobius"/>
    </source>
</evidence>
<keyword evidence="5 10" id="KW-0812">Transmembrane</keyword>
<name>A0A2K9LKZ2_9GAMM</name>
<dbReference type="KEGG" id="kak:Kalk_02945"/>
<protein>
    <recommendedName>
        <fullName evidence="15">Sodium:proton antiporter</fullName>
    </recommendedName>
</protein>
<evidence type="ECO:0000259" key="12">
    <source>
        <dbReference type="PROSITE" id="PS51202"/>
    </source>
</evidence>
<feature type="transmembrane region" description="Helical" evidence="10">
    <location>
        <begin position="87"/>
        <end position="108"/>
    </location>
</feature>
<dbReference type="GO" id="GO:0008324">
    <property type="term" value="F:monoatomic cation transmembrane transporter activity"/>
    <property type="evidence" value="ECO:0007669"/>
    <property type="project" value="InterPro"/>
</dbReference>
<keyword evidence="8" id="KW-0406">Ion transport</keyword>
<evidence type="ECO:0000313" key="14">
    <source>
        <dbReference type="Proteomes" id="UP000235116"/>
    </source>
</evidence>
<keyword evidence="7 10" id="KW-1133">Transmembrane helix</keyword>
<evidence type="ECO:0000256" key="3">
    <source>
        <dbReference type="ARBA" id="ARBA00022449"/>
    </source>
</evidence>
<feature type="transmembrane region" description="Helical" evidence="10">
    <location>
        <begin position="335"/>
        <end position="356"/>
    </location>
</feature>
<evidence type="ECO:0000256" key="8">
    <source>
        <dbReference type="ARBA" id="ARBA00023065"/>
    </source>
</evidence>
<dbReference type="InterPro" id="IPR006153">
    <property type="entry name" value="Cation/H_exchanger_TM"/>
</dbReference>
<dbReference type="Pfam" id="PF02080">
    <property type="entry name" value="TrkA_C"/>
    <property type="match status" value="1"/>
</dbReference>
<dbReference type="Gene3D" id="3.40.50.720">
    <property type="entry name" value="NAD(P)-binding Rossmann-like Domain"/>
    <property type="match status" value="1"/>
</dbReference>
<dbReference type="GO" id="GO:0005886">
    <property type="term" value="C:plasma membrane"/>
    <property type="evidence" value="ECO:0007669"/>
    <property type="project" value="TreeGrafter"/>
</dbReference>
<dbReference type="Proteomes" id="UP000235116">
    <property type="component" value="Chromosome"/>
</dbReference>
<dbReference type="AlphaFoldDB" id="A0A2K9LKZ2"/>
<dbReference type="GO" id="GO:0006813">
    <property type="term" value="P:potassium ion transport"/>
    <property type="evidence" value="ECO:0007669"/>
    <property type="project" value="UniProtKB-KW"/>
</dbReference>
<reference evidence="14" key="1">
    <citation type="submission" date="2017-08" db="EMBL/GenBank/DDBJ databases">
        <title>Direct submision.</title>
        <authorList>
            <person name="Kim S.-J."/>
            <person name="Rhee S.-K."/>
        </authorList>
    </citation>
    <scope>NUCLEOTIDE SEQUENCE [LARGE SCALE GENOMIC DNA]</scope>
    <source>
        <strain evidence="14">GI5</strain>
    </source>
</reference>
<dbReference type="Pfam" id="PF02254">
    <property type="entry name" value="TrkA_N"/>
    <property type="match status" value="1"/>
</dbReference>
<dbReference type="InterPro" id="IPR036291">
    <property type="entry name" value="NAD(P)-bd_dom_sf"/>
</dbReference>
<evidence type="ECO:0000256" key="7">
    <source>
        <dbReference type="ARBA" id="ARBA00022989"/>
    </source>
</evidence>
<evidence type="ECO:0000313" key="13">
    <source>
        <dbReference type="EMBL" id="AUM11444.1"/>
    </source>
</evidence>
<dbReference type="Gene3D" id="3.30.70.1450">
    <property type="entry name" value="Regulator of K+ conductance, C-terminal domain"/>
    <property type="match status" value="1"/>
</dbReference>
<dbReference type="PANTHER" id="PTHR46157:SF4">
    <property type="entry name" value="K(+) EFFLUX ANTIPORTER 3, CHLOROPLASTIC"/>
    <property type="match status" value="1"/>
</dbReference>
<feature type="transmembrane region" description="Helical" evidence="10">
    <location>
        <begin position="186"/>
        <end position="208"/>
    </location>
</feature>
<dbReference type="GO" id="GO:1902600">
    <property type="term" value="P:proton transmembrane transport"/>
    <property type="evidence" value="ECO:0007669"/>
    <property type="project" value="InterPro"/>
</dbReference>
<sequence>MEHSNIINELIIILTASVIAAALFHRLKVPTIICYLIVGVILGPQELGLVNDVSQFQIIAEFGVAFLLFTLGLEFSLPHLIALRRVVFGMGSLQVLICISIFGGLIYFSRMLYDITVTGTLIAASAIALSSTAIVSKELSQRNEIATAHGHIAIGILLFQDIAAIIILVLISVGGEASGDQLMESLAIAGAKAIGFFFAVVAIGKWLLPPLFNEISKTRSEELFVLTVLVVALLAAAAAHALGLAMALGAFMAGMMLGESHFRHQIEAEIRPFRDVLLGIFFVSIGLLIDVDLITTYWPRILLFSACLIVFKTILIALLCKLFGNNGMVSIRTGLVLSQGGEFGFALLALAVKGSLVPHDVASFFLSIIVISMAATPFLVSNSEKIADRMLARRQIKQENVEELQNPEATENRHHHVILCGYGRVGQTIARFLQQENIPCIAVDDDPVRVQRARAAGEHVHYGSARKMKVLKHLGLMEANLVVISFDDHNAAKQMIHEIRQERESIPILVRTRDDAHLVELQEAGATEVIPETLEASLMLVSHVMVALGLPGRKVFQSIEQVRKQRYKMLHGFITGQHGAYGMSRYQGHLQPIYIPGTSYAANKTVGELNLESRGASLHTIRRGNDTVMNPSDETMLLPDDVVVVSGEHAAIEAAEAYLLSGK</sequence>
<dbReference type="InterPro" id="IPR036721">
    <property type="entry name" value="RCK_C_sf"/>
</dbReference>
<dbReference type="InterPro" id="IPR006037">
    <property type="entry name" value="RCK_C"/>
</dbReference>
<evidence type="ECO:0000256" key="6">
    <source>
        <dbReference type="ARBA" id="ARBA00022958"/>
    </source>
</evidence>
<proteinExistence type="predicted"/>
<dbReference type="EMBL" id="CP022684">
    <property type="protein sequence ID" value="AUM11444.1"/>
    <property type="molecule type" value="Genomic_DNA"/>
</dbReference>
<keyword evidence="4" id="KW-0633">Potassium transport</keyword>
<feature type="domain" description="RCK C-terminal" evidence="12">
    <location>
        <begin position="578"/>
        <end position="661"/>
    </location>
</feature>
<feature type="transmembrane region" description="Helical" evidence="10">
    <location>
        <begin position="362"/>
        <end position="380"/>
    </location>
</feature>
<feature type="transmembrane region" description="Helical" evidence="10">
    <location>
        <begin position="30"/>
        <end position="50"/>
    </location>
</feature>
<dbReference type="Gene3D" id="1.20.1530.20">
    <property type="match status" value="1"/>
</dbReference>
<feature type="transmembrane region" description="Helical" evidence="10">
    <location>
        <begin position="276"/>
        <end position="295"/>
    </location>
</feature>
<evidence type="ECO:0000256" key="4">
    <source>
        <dbReference type="ARBA" id="ARBA00022538"/>
    </source>
</evidence>
<evidence type="ECO:0000256" key="9">
    <source>
        <dbReference type="ARBA" id="ARBA00023136"/>
    </source>
</evidence>
<comment type="subcellular location">
    <subcellularLocation>
        <location evidence="1">Membrane</location>
        <topology evidence="1">Multi-pass membrane protein</topology>
    </subcellularLocation>
</comment>
<evidence type="ECO:0008006" key="15">
    <source>
        <dbReference type="Google" id="ProtNLM"/>
    </source>
</evidence>
<dbReference type="GO" id="GO:0015297">
    <property type="term" value="F:antiporter activity"/>
    <property type="evidence" value="ECO:0007669"/>
    <property type="project" value="UniProtKB-KW"/>
</dbReference>
<dbReference type="PANTHER" id="PTHR46157">
    <property type="entry name" value="K(+) EFFLUX ANTIPORTER 3, CHLOROPLASTIC"/>
    <property type="match status" value="1"/>
</dbReference>
<feature type="transmembrane region" description="Helical" evidence="10">
    <location>
        <begin position="148"/>
        <end position="174"/>
    </location>
</feature>
<keyword evidence="9 10" id="KW-0472">Membrane</keyword>
<organism evidence="13 14">
    <name type="scientific">Ketobacter alkanivorans</name>
    <dbReference type="NCBI Taxonomy" id="1917421"/>
    <lineage>
        <taxon>Bacteria</taxon>
        <taxon>Pseudomonadati</taxon>
        <taxon>Pseudomonadota</taxon>
        <taxon>Gammaproteobacteria</taxon>
        <taxon>Pseudomonadales</taxon>
        <taxon>Ketobacteraceae</taxon>
        <taxon>Ketobacter</taxon>
    </lineage>
</organism>